<name>B6VT78_9BACT</name>
<dbReference type="InterPro" id="IPR011047">
    <property type="entry name" value="Quinoprotein_ADH-like_sf"/>
</dbReference>
<dbReference type="SUPFAM" id="SSF63829">
    <property type="entry name" value="Calcium-dependent phosphotriesterase"/>
    <property type="match status" value="1"/>
</dbReference>
<dbReference type="InterPro" id="IPR011123">
    <property type="entry name" value="Y_Y_Y"/>
</dbReference>
<evidence type="ECO:0000313" key="7">
    <source>
        <dbReference type="Proteomes" id="UP000004849"/>
    </source>
</evidence>
<dbReference type="InterPro" id="IPR015943">
    <property type="entry name" value="WD40/YVTN_repeat-like_dom_sf"/>
</dbReference>
<keyword evidence="4" id="KW-1133">Transmembrane helix</keyword>
<evidence type="ECO:0000256" key="3">
    <source>
        <dbReference type="ARBA" id="ARBA00023163"/>
    </source>
</evidence>
<dbReference type="Pfam" id="PF07494">
    <property type="entry name" value="Reg_prop"/>
    <property type="match status" value="3"/>
</dbReference>
<feature type="transmembrane region" description="Helical" evidence="4">
    <location>
        <begin position="30"/>
        <end position="47"/>
    </location>
</feature>
<dbReference type="Proteomes" id="UP000004849">
    <property type="component" value="Unassembled WGS sequence"/>
</dbReference>
<dbReference type="EMBL" id="ABWZ01000013">
    <property type="protein sequence ID" value="EEB26745.1"/>
    <property type="molecule type" value="Genomic_DNA"/>
</dbReference>
<dbReference type="GO" id="GO:0003700">
    <property type="term" value="F:DNA-binding transcription factor activity"/>
    <property type="evidence" value="ECO:0007669"/>
    <property type="project" value="InterPro"/>
</dbReference>
<keyword evidence="1" id="KW-0805">Transcription regulation</keyword>
<dbReference type="InterPro" id="IPR011110">
    <property type="entry name" value="Reg_prop"/>
</dbReference>
<keyword evidence="4" id="KW-0812">Transmembrane</keyword>
<proteinExistence type="predicted"/>
<reference evidence="6 7" key="2">
    <citation type="submission" date="2008-10" db="EMBL/GenBank/DDBJ databases">
        <authorList>
            <person name="Fulton L."/>
            <person name="Clifton S."/>
            <person name="Fulton B."/>
            <person name="Xu J."/>
            <person name="Minx P."/>
            <person name="Pepin K.H."/>
            <person name="Johnson M."/>
            <person name="Thiruvilangam P."/>
            <person name="Bhonagiri V."/>
            <person name="Nash W.E."/>
            <person name="Mardis E.R."/>
            <person name="Wilson R.K."/>
        </authorList>
    </citation>
    <scope>NUCLEOTIDE SEQUENCE [LARGE SCALE GENOMIC DNA]</scope>
    <source>
        <strain evidence="6 7">DSM 17855</strain>
    </source>
</reference>
<gene>
    <name evidence="6" type="ORF">BACDOR_00431</name>
</gene>
<dbReference type="Pfam" id="PF12833">
    <property type="entry name" value="HTH_18"/>
    <property type="match status" value="1"/>
</dbReference>
<dbReference type="Gene3D" id="1.10.10.60">
    <property type="entry name" value="Homeodomain-like"/>
    <property type="match status" value="2"/>
</dbReference>
<dbReference type="AlphaFoldDB" id="B6VT78"/>
<keyword evidence="3" id="KW-0804">Transcription</keyword>
<keyword evidence="2" id="KW-0238">DNA-binding</keyword>
<dbReference type="Gene3D" id="2.60.40.10">
    <property type="entry name" value="Immunoglobulins"/>
    <property type="match status" value="1"/>
</dbReference>
<sequence length="959" mass="108442">MIGKIYSLFTIFALFDKHEVPNMHNVMKNILRFIFILFLIFLSLPIFSRSYAFRGLSVTEGLSDLVVNAIYKDSLGYVWLGTGNSLECFDGIHFKHYLIPGSDEKLKRVNAIAEMPGNELWMGNGSGLWRVSKQKNSLEPIARETIGYAVRSLLHDGKGILYIGTERGLFIYKGGSLNQIMIDPNMLSAANSIGGLNLGEDGILWMATENGLYSLQLSDGKIEAYHNVVEEKHVCSFKNIARIGSMLYLGTMGQGIISFDTQTKEFARFVDVGCNVISSLSGDGKSLLYVGTDGNGVHFVSTDKKKVVRSMRHETGKDETLRSNSVYSVLVDKEGLIWVGFYQLGLDYTLYQSGLFSTYTYAPFFDSGDMPVRALAIEGKEKLIGSRDGLFYIDEENHRYKSFKVPQLRSNMIFSCLYYQNEYYIGTYGGGMYVFNPVTLTLRDFAPDGGMPFSKGHIFCIKQDNESNLWIGTSLGIFCYKNGRQIAHYTSANSKLPEGNVYEIYFDSTHKGWICTENGMCIWDPSVRTLKTDVFPEGFIHKEKVRVIYEDSDHDLYFFPDKGSLFISDLSMTTFRRLQPGTPLDGNDGMFVVEDREKWLWLGTNNGLFRYDKKDCFIPYNFVDGIPSSIFTLCPPVRDENGIWFGNSKGLLYLDAVRMNQKKSIPYPVAITEVCVNGKSVVQSVVRDGGKSEISLESSQKNVTFYFSDFSYTAPAFMSYEYQLEGEDAGWIAVTGRSDMTYYDLPSGTYTFKVRRTGNPESETQMTVKIASSISIWSIVFIVIAVVTGGIAVLLSKKKEGEDEREEPMPGPAKVIEKEIQSVKETNVVAEEKYKTNKISVEECKRLADKLEIVMHKEKPYTNPNLKIADLAASIGTSSHTLSYLFNQYLNRNYYDYINDYRIAEFKRLVEKDEYAKYTLSALAELCGFSSRASFFRYFKKATNITPNEYIRSIGKNNE</sequence>
<dbReference type="PANTHER" id="PTHR43280:SF29">
    <property type="entry name" value="ARAC-FAMILY TRANSCRIPTIONAL REGULATOR"/>
    <property type="match status" value="1"/>
</dbReference>
<dbReference type="HOGENOM" id="CLU_000445_28_6_10"/>
<dbReference type="PROSITE" id="PS01124">
    <property type="entry name" value="HTH_ARAC_FAMILY_2"/>
    <property type="match status" value="1"/>
</dbReference>
<keyword evidence="4" id="KW-0472">Membrane</keyword>
<accession>B6VT78</accession>
<reference evidence="6 7" key="1">
    <citation type="submission" date="2008-10" db="EMBL/GenBank/DDBJ databases">
        <title>Draft genome sequence of Bacteroides dorei (DSM 17855).</title>
        <authorList>
            <person name="Sudarsanam P."/>
            <person name="Ley R."/>
            <person name="Guruge J."/>
            <person name="Turnbaugh P.J."/>
            <person name="Mahowald M."/>
            <person name="Liep D."/>
            <person name="Gordon J."/>
        </authorList>
    </citation>
    <scope>NUCLEOTIDE SEQUENCE [LARGE SCALE GENOMIC DNA]</scope>
    <source>
        <strain evidence="6 7">DSM 17855</strain>
    </source>
</reference>
<dbReference type="Pfam" id="PF07495">
    <property type="entry name" value="Y_Y_Y"/>
    <property type="match status" value="1"/>
</dbReference>
<evidence type="ECO:0000313" key="6">
    <source>
        <dbReference type="EMBL" id="EEB26745.1"/>
    </source>
</evidence>
<dbReference type="InterPro" id="IPR013783">
    <property type="entry name" value="Ig-like_fold"/>
</dbReference>
<dbReference type="GO" id="GO:0043565">
    <property type="term" value="F:sequence-specific DNA binding"/>
    <property type="evidence" value="ECO:0007669"/>
    <property type="project" value="InterPro"/>
</dbReference>
<feature type="domain" description="HTH araC/xylS-type" evidence="5">
    <location>
        <begin position="845"/>
        <end position="953"/>
    </location>
</feature>
<evidence type="ECO:0000259" key="5">
    <source>
        <dbReference type="PROSITE" id="PS01124"/>
    </source>
</evidence>
<dbReference type="InterPro" id="IPR018060">
    <property type="entry name" value="HTH_AraC"/>
</dbReference>
<dbReference type="SUPFAM" id="SSF46689">
    <property type="entry name" value="Homeodomain-like"/>
    <property type="match status" value="1"/>
</dbReference>
<evidence type="ECO:0000256" key="1">
    <source>
        <dbReference type="ARBA" id="ARBA00023015"/>
    </source>
</evidence>
<feature type="transmembrane region" description="Helical" evidence="4">
    <location>
        <begin position="774"/>
        <end position="795"/>
    </location>
</feature>
<dbReference type="SUPFAM" id="SSF69322">
    <property type="entry name" value="Tricorn protease domain 2"/>
    <property type="match status" value="1"/>
</dbReference>
<protein>
    <recommendedName>
        <fullName evidence="5">HTH araC/xylS-type domain-containing protein</fullName>
    </recommendedName>
</protein>
<dbReference type="SMART" id="SM00342">
    <property type="entry name" value="HTH_ARAC"/>
    <property type="match status" value="1"/>
</dbReference>
<dbReference type="SUPFAM" id="SSF50998">
    <property type="entry name" value="Quinoprotein alcohol dehydrogenase-like"/>
    <property type="match status" value="1"/>
</dbReference>
<dbReference type="Gene3D" id="2.130.10.10">
    <property type="entry name" value="YVTN repeat-like/Quinoprotein amine dehydrogenase"/>
    <property type="match status" value="2"/>
</dbReference>
<dbReference type="SMR" id="B6VT78"/>
<evidence type="ECO:0000256" key="4">
    <source>
        <dbReference type="SAM" id="Phobius"/>
    </source>
</evidence>
<organism evidence="6 7">
    <name type="scientific">Phocaeicola dorei DSM 17855</name>
    <dbReference type="NCBI Taxonomy" id="483217"/>
    <lineage>
        <taxon>Bacteria</taxon>
        <taxon>Pseudomonadati</taxon>
        <taxon>Bacteroidota</taxon>
        <taxon>Bacteroidia</taxon>
        <taxon>Bacteroidales</taxon>
        <taxon>Bacteroidaceae</taxon>
        <taxon>Phocaeicola</taxon>
    </lineage>
</organism>
<dbReference type="PANTHER" id="PTHR43280">
    <property type="entry name" value="ARAC-FAMILY TRANSCRIPTIONAL REGULATOR"/>
    <property type="match status" value="1"/>
</dbReference>
<evidence type="ECO:0000256" key="2">
    <source>
        <dbReference type="ARBA" id="ARBA00023125"/>
    </source>
</evidence>
<dbReference type="InterPro" id="IPR009057">
    <property type="entry name" value="Homeodomain-like_sf"/>
</dbReference>